<keyword evidence="2" id="KW-1185">Reference proteome</keyword>
<dbReference type="RefSeq" id="XP_040596397.1">
    <property type="nucleotide sequence ID" value="XM_040740463.1"/>
</dbReference>
<evidence type="ECO:0000313" key="3">
    <source>
        <dbReference type="RefSeq" id="XP_040596397.1"/>
    </source>
</evidence>
<feature type="chain" id="PRO_5045939471" evidence="1">
    <location>
        <begin position="36"/>
        <end position="114"/>
    </location>
</feature>
<evidence type="ECO:0000313" key="2">
    <source>
        <dbReference type="Proteomes" id="UP000886700"/>
    </source>
</evidence>
<reference evidence="3" key="1">
    <citation type="submission" date="2025-08" db="UniProtKB">
        <authorList>
            <consortium name="RefSeq"/>
        </authorList>
    </citation>
    <scope>IDENTIFICATION</scope>
    <source>
        <tissue evidence="3">Liver</tissue>
    </source>
</reference>
<name>A0ABM2X0H0_MESAU</name>
<dbReference type="GeneID" id="110343388"/>
<dbReference type="PANTHER" id="PTHR37348:SF1">
    <property type="entry name" value="SPERM-EGG FUSION PROTEIN LLCFC1"/>
    <property type="match status" value="1"/>
</dbReference>
<gene>
    <name evidence="3" type="primary">Llcfc1</name>
</gene>
<keyword evidence="1" id="KW-0732">Signal</keyword>
<evidence type="ECO:0000256" key="1">
    <source>
        <dbReference type="SAM" id="SignalP"/>
    </source>
</evidence>
<dbReference type="PANTHER" id="PTHR37348">
    <property type="entry name" value="LLLL AND CFNLAS MOTIF-CONTAINING PROTEIN 1"/>
    <property type="match status" value="1"/>
</dbReference>
<protein>
    <submittedName>
        <fullName evidence="3">Sperm-egg fusion protein LLCFC1</fullName>
    </submittedName>
</protein>
<sequence length="114" mass="12854">MEEKKEKRSWHGLHRAAFLTAVLLLLLLQVKRVKTLKGGTSLDDGGSQKEKVLSVDQGQEQFEEHFMASSVGELLQVIDMAQQEEDAIAQAATLWDHLFDLAFCFNLASMVFFL</sequence>
<accession>A0ABM2X0H0</accession>
<organism evidence="2 3">
    <name type="scientific">Mesocricetus auratus</name>
    <name type="common">Golden hamster</name>
    <dbReference type="NCBI Taxonomy" id="10036"/>
    <lineage>
        <taxon>Eukaryota</taxon>
        <taxon>Metazoa</taxon>
        <taxon>Chordata</taxon>
        <taxon>Craniata</taxon>
        <taxon>Vertebrata</taxon>
        <taxon>Euteleostomi</taxon>
        <taxon>Mammalia</taxon>
        <taxon>Eutheria</taxon>
        <taxon>Euarchontoglires</taxon>
        <taxon>Glires</taxon>
        <taxon>Rodentia</taxon>
        <taxon>Myomorpha</taxon>
        <taxon>Muroidea</taxon>
        <taxon>Cricetidae</taxon>
        <taxon>Cricetinae</taxon>
        <taxon>Mesocricetus</taxon>
    </lineage>
</organism>
<dbReference type="InterPro" id="IPR031684">
    <property type="entry name" value="LLCFC1"/>
</dbReference>
<feature type="signal peptide" evidence="1">
    <location>
        <begin position="1"/>
        <end position="35"/>
    </location>
</feature>
<dbReference type="Proteomes" id="UP000886700">
    <property type="component" value="Unplaced"/>
</dbReference>
<proteinExistence type="predicted"/>
<dbReference type="Pfam" id="PF15838">
    <property type="entry name" value="LLCFC1"/>
    <property type="match status" value="1"/>
</dbReference>